<organism evidence="2 3">
    <name type="scientific">Capnocytophaga endodontalis</name>
    <dbReference type="NCBI Taxonomy" id="2708117"/>
    <lineage>
        <taxon>Bacteria</taxon>
        <taxon>Pseudomonadati</taxon>
        <taxon>Bacteroidota</taxon>
        <taxon>Flavobacteriia</taxon>
        <taxon>Flavobacteriales</taxon>
        <taxon>Flavobacteriaceae</taxon>
        <taxon>Capnocytophaga</taxon>
    </lineage>
</organism>
<dbReference type="RefSeq" id="WP_088595114.1">
    <property type="nucleotide sequence ID" value="NZ_CP022022.1"/>
</dbReference>
<dbReference type="AlphaFoldDB" id="A0A1Z4BSK2"/>
<evidence type="ECO:0000256" key="1">
    <source>
        <dbReference type="SAM" id="SignalP"/>
    </source>
</evidence>
<gene>
    <name evidence="2" type="ORF">CBG49_14945</name>
</gene>
<accession>A0A1Z4BSK2</accession>
<protein>
    <submittedName>
        <fullName evidence="2">Uncharacterized protein</fullName>
    </submittedName>
</protein>
<dbReference type="KEGG" id="capn:CBG49_14945"/>
<sequence>MKHLLLFFCLVTAPIWAQQTKTIHVLVALCDNKYQGIVPVPKGIGNGQDADSNLYWGCGYGVRTYFKRSKEWKFIKSEKPYSDIILERVTFKHATKNYTLIADAYDGKYIKTCTENFLKNAAAGNADLVAYVGHDGLMDFQLNTTYKNTDGKTRDVIILACYSKRFFEPHLQHAKVNPLVWTSGLMAAEAYTLHDALTGYVNGESDEQIRLRAAKAYAKHQKCSEKAARNLFRK</sequence>
<evidence type="ECO:0000313" key="2">
    <source>
        <dbReference type="EMBL" id="ASF44285.1"/>
    </source>
</evidence>
<name>A0A1Z4BSK2_9FLAO</name>
<dbReference type="Proteomes" id="UP000197007">
    <property type="component" value="Chromosome"/>
</dbReference>
<feature type="signal peptide" evidence="1">
    <location>
        <begin position="1"/>
        <end position="17"/>
    </location>
</feature>
<feature type="chain" id="PRO_5012487011" evidence="1">
    <location>
        <begin position="18"/>
        <end position="234"/>
    </location>
</feature>
<dbReference type="EMBL" id="CP022022">
    <property type="protein sequence ID" value="ASF44285.1"/>
    <property type="molecule type" value="Genomic_DNA"/>
</dbReference>
<keyword evidence="1" id="KW-0732">Signal</keyword>
<keyword evidence="3" id="KW-1185">Reference proteome</keyword>
<proteinExistence type="predicted"/>
<reference evidence="3" key="1">
    <citation type="submission" date="2017-06" db="EMBL/GenBank/DDBJ databases">
        <title>Complete genome sequence of Capnocytophaga sp. KCOM 1579 (=ChDC OS43) isolated from a human refractory periapical abscess lesion.</title>
        <authorList>
            <person name="Kook J.-K."/>
            <person name="Park S.-N."/>
            <person name="Lim Y.K."/>
            <person name="Roh H."/>
        </authorList>
    </citation>
    <scope>NUCLEOTIDE SEQUENCE [LARGE SCALE GENOMIC DNA]</scope>
    <source>
        <strain evidence="3">ChDC OS43</strain>
    </source>
</reference>
<evidence type="ECO:0000313" key="3">
    <source>
        <dbReference type="Proteomes" id="UP000197007"/>
    </source>
</evidence>